<gene>
    <name evidence="1" type="ORF">CEY00_Acc18631</name>
</gene>
<dbReference type="Proteomes" id="UP000241394">
    <property type="component" value="Chromosome LG16"/>
</dbReference>
<evidence type="ECO:0000313" key="1">
    <source>
        <dbReference type="EMBL" id="PSS08295.1"/>
    </source>
</evidence>
<dbReference type="EMBL" id="NKQK01000016">
    <property type="protein sequence ID" value="PSS08295.1"/>
    <property type="molecule type" value="Genomic_DNA"/>
</dbReference>
<dbReference type="AlphaFoldDB" id="A0A2R6QI43"/>
<dbReference type="OrthoDB" id="1750431at2759"/>
<keyword evidence="2" id="KW-1185">Reference proteome</keyword>
<reference evidence="2" key="2">
    <citation type="journal article" date="2018" name="BMC Genomics">
        <title>A manually annotated Actinidia chinensis var. chinensis (kiwifruit) genome highlights the challenges associated with draft genomes and gene prediction in plants.</title>
        <authorList>
            <person name="Pilkington S.M."/>
            <person name="Crowhurst R."/>
            <person name="Hilario E."/>
            <person name="Nardozza S."/>
            <person name="Fraser L."/>
            <person name="Peng Y."/>
            <person name="Gunaseelan K."/>
            <person name="Simpson R."/>
            <person name="Tahir J."/>
            <person name="Deroles S.C."/>
            <person name="Templeton K."/>
            <person name="Luo Z."/>
            <person name="Davy M."/>
            <person name="Cheng C."/>
            <person name="McNeilage M."/>
            <person name="Scaglione D."/>
            <person name="Liu Y."/>
            <person name="Zhang Q."/>
            <person name="Datson P."/>
            <person name="De Silva N."/>
            <person name="Gardiner S.E."/>
            <person name="Bassett H."/>
            <person name="Chagne D."/>
            <person name="McCallum J."/>
            <person name="Dzierzon H."/>
            <person name="Deng C."/>
            <person name="Wang Y.Y."/>
            <person name="Barron L."/>
            <person name="Manako K."/>
            <person name="Bowen J."/>
            <person name="Foster T.M."/>
            <person name="Erridge Z.A."/>
            <person name="Tiffin H."/>
            <person name="Waite C.N."/>
            <person name="Davies K.M."/>
            <person name="Grierson E.P."/>
            <person name="Laing W.A."/>
            <person name="Kirk R."/>
            <person name="Chen X."/>
            <person name="Wood M."/>
            <person name="Montefiori M."/>
            <person name="Brummell D.A."/>
            <person name="Schwinn K.E."/>
            <person name="Catanach A."/>
            <person name="Fullerton C."/>
            <person name="Li D."/>
            <person name="Meiyalaghan S."/>
            <person name="Nieuwenhuizen N."/>
            <person name="Read N."/>
            <person name="Prakash R."/>
            <person name="Hunter D."/>
            <person name="Zhang H."/>
            <person name="McKenzie M."/>
            <person name="Knabel M."/>
            <person name="Harris A."/>
            <person name="Allan A.C."/>
            <person name="Gleave A."/>
            <person name="Chen A."/>
            <person name="Janssen B.J."/>
            <person name="Plunkett B."/>
            <person name="Ampomah-Dwamena C."/>
            <person name="Voogd C."/>
            <person name="Leif D."/>
            <person name="Lafferty D."/>
            <person name="Souleyre E.J.F."/>
            <person name="Varkonyi-Gasic E."/>
            <person name="Gambi F."/>
            <person name="Hanley J."/>
            <person name="Yao J.L."/>
            <person name="Cheung J."/>
            <person name="David K.M."/>
            <person name="Warren B."/>
            <person name="Marsh K."/>
            <person name="Snowden K.C."/>
            <person name="Lin-Wang K."/>
            <person name="Brian L."/>
            <person name="Martinez-Sanchez M."/>
            <person name="Wang M."/>
            <person name="Ileperuma N."/>
            <person name="Macnee N."/>
            <person name="Campin R."/>
            <person name="McAtee P."/>
            <person name="Drummond R.S.M."/>
            <person name="Espley R.V."/>
            <person name="Ireland H.S."/>
            <person name="Wu R."/>
            <person name="Atkinson R.G."/>
            <person name="Karunairetnam S."/>
            <person name="Bulley S."/>
            <person name="Chunkath S."/>
            <person name="Hanley Z."/>
            <person name="Storey R."/>
            <person name="Thrimawithana A.H."/>
            <person name="Thomson S."/>
            <person name="David C."/>
            <person name="Testolin R."/>
            <person name="Huang H."/>
            <person name="Hellens R.P."/>
            <person name="Schaffer R.J."/>
        </authorList>
    </citation>
    <scope>NUCLEOTIDE SEQUENCE [LARGE SCALE GENOMIC DNA]</scope>
    <source>
        <strain evidence="2">cv. Red5</strain>
    </source>
</reference>
<sequence>MNEVSAVDGKVRVTDTKHLKKEFRLFHRYIAYNIIPKARHYNQVTKMAFIIYKAAMDEPLNLNYIIFKEMANVKNHSNRVFPCGALLTKVFNHFRVKLSAVKSILRQRMFNNHD</sequence>
<dbReference type="InParanoid" id="A0A2R6QI43"/>
<proteinExistence type="predicted"/>
<reference evidence="1 2" key="1">
    <citation type="submission" date="2017-07" db="EMBL/GenBank/DDBJ databases">
        <title>An improved, manually edited Actinidia chinensis var. chinensis (kiwifruit) genome highlights the challenges associated with draft genomes and gene prediction in plants.</title>
        <authorList>
            <person name="Pilkington S."/>
            <person name="Crowhurst R."/>
            <person name="Hilario E."/>
            <person name="Nardozza S."/>
            <person name="Fraser L."/>
            <person name="Peng Y."/>
            <person name="Gunaseelan K."/>
            <person name="Simpson R."/>
            <person name="Tahir J."/>
            <person name="Deroles S."/>
            <person name="Templeton K."/>
            <person name="Luo Z."/>
            <person name="Davy M."/>
            <person name="Cheng C."/>
            <person name="Mcneilage M."/>
            <person name="Scaglione D."/>
            <person name="Liu Y."/>
            <person name="Zhang Q."/>
            <person name="Datson P."/>
            <person name="De Silva N."/>
            <person name="Gardiner S."/>
            <person name="Bassett H."/>
            <person name="Chagne D."/>
            <person name="Mccallum J."/>
            <person name="Dzierzon H."/>
            <person name="Deng C."/>
            <person name="Wang Y.-Y."/>
            <person name="Barron N."/>
            <person name="Manako K."/>
            <person name="Bowen J."/>
            <person name="Foster T."/>
            <person name="Erridge Z."/>
            <person name="Tiffin H."/>
            <person name="Waite C."/>
            <person name="Davies K."/>
            <person name="Grierson E."/>
            <person name="Laing W."/>
            <person name="Kirk R."/>
            <person name="Chen X."/>
            <person name="Wood M."/>
            <person name="Montefiori M."/>
            <person name="Brummell D."/>
            <person name="Schwinn K."/>
            <person name="Catanach A."/>
            <person name="Fullerton C."/>
            <person name="Li D."/>
            <person name="Meiyalaghan S."/>
            <person name="Nieuwenhuizen N."/>
            <person name="Read N."/>
            <person name="Prakash R."/>
            <person name="Hunter D."/>
            <person name="Zhang H."/>
            <person name="Mckenzie M."/>
            <person name="Knabel M."/>
            <person name="Harris A."/>
            <person name="Allan A."/>
            <person name="Chen A."/>
            <person name="Janssen B."/>
            <person name="Plunkett B."/>
            <person name="Dwamena C."/>
            <person name="Voogd C."/>
            <person name="Leif D."/>
            <person name="Lafferty D."/>
            <person name="Souleyre E."/>
            <person name="Varkonyi-Gasic E."/>
            <person name="Gambi F."/>
            <person name="Hanley J."/>
            <person name="Yao J.-L."/>
            <person name="Cheung J."/>
            <person name="David K."/>
            <person name="Warren B."/>
            <person name="Marsh K."/>
            <person name="Snowden K."/>
            <person name="Lin-Wang K."/>
            <person name="Brian L."/>
            <person name="Martinez-Sanchez M."/>
            <person name="Wang M."/>
            <person name="Ileperuma N."/>
            <person name="Macnee N."/>
            <person name="Campin R."/>
            <person name="Mcatee P."/>
            <person name="Drummond R."/>
            <person name="Espley R."/>
            <person name="Ireland H."/>
            <person name="Wu R."/>
            <person name="Atkinson R."/>
            <person name="Karunairetnam S."/>
            <person name="Bulley S."/>
            <person name="Chunkath S."/>
            <person name="Hanley Z."/>
            <person name="Storey R."/>
            <person name="Thrimawithana A."/>
            <person name="Thomson S."/>
            <person name="David C."/>
            <person name="Testolin R."/>
        </authorList>
    </citation>
    <scope>NUCLEOTIDE SEQUENCE [LARGE SCALE GENOMIC DNA]</scope>
    <source>
        <strain evidence="2">cv. Red5</strain>
        <tissue evidence="1">Young leaf</tissue>
    </source>
</reference>
<dbReference type="Gramene" id="PSS08295">
    <property type="protein sequence ID" value="PSS08295"/>
    <property type="gene ID" value="CEY00_Acc18631"/>
</dbReference>
<protein>
    <submittedName>
        <fullName evidence="1">Pentatricopeptide repeat-containing protein</fullName>
    </submittedName>
</protein>
<name>A0A2R6QI43_ACTCC</name>
<accession>A0A2R6QI43</accession>
<comment type="caution">
    <text evidence="1">The sequence shown here is derived from an EMBL/GenBank/DDBJ whole genome shotgun (WGS) entry which is preliminary data.</text>
</comment>
<evidence type="ECO:0000313" key="2">
    <source>
        <dbReference type="Proteomes" id="UP000241394"/>
    </source>
</evidence>
<organism evidence="1 2">
    <name type="scientific">Actinidia chinensis var. chinensis</name>
    <name type="common">Chinese soft-hair kiwi</name>
    <dbReference type="NCBI Taxonomy" id="1590841"/>
    <lineage>
        <taxon>Eukaryota</taxon>
        <taxon>Viridiplantae</taxon>
        <taxon>Streptophyta</taxon>
        <taxon>Embryophyta</taxon>
        <taxon>Tracheophyta</taxon>
        <taxon>Spermatophyta</taxon>
        <taxon>Magnoliopsida</taxon>
        <taxon>eudicotyledons</taxon>
        <taxon>Gunneridae</taxon>
        <taxon>Pentapetalae</taxon>
        <taxon>asterids</taxon>
        <taxon>Ericales</taxon>
        <taxon>Actinidiaceae</taxon>
        <taxon>Actinidia</taxon>
    </lineage>
</organism>